<proteinExistence type="predicted"/>
<sequence>MAAAGKGAFVMLLVLVAMAASLHEDFAAAASPAAAGGGGRAADHQPSAGTGTYRIIGVGGLRIGTIDVTNRRRTRNRHL</sequence>
<keyword evidence="1" id="KW-0732">Signal</keyword>
<dbReference type="HOGENOM" id="CLU_197045_0_0_1"/>
<feature type="signal peptide" evidence="1">
    <location>
        <begin position="1"/>
        <end position="19"/>
    </location>
</feature>
<keyword evidence="3" id="KW-1185">Reference proteome</keyword>
<evidence type="ECO:0000313" key="2">
    <source>
        <dbReference type="EnsemblPlants" id="OBART09G09510.1"/>
    </source>
</evidence>
<reference evidence="2" key="2">
    <citation type="submission" date="2015-03" db="UniProtKB">
        <authorList>
            <consortium name="EnsemblPlants"/>
        </authorList>
    </citation>
    <scope>IDENTIFICATION</scope>
</reference>
<evidence type="ECO:0000313" key="3">
    <source>
        <dbReference type="Proteomes" id="UP000026960"/>
    </source>
</evidence>
<name>A0A0D3H6L5_9ORYZ</name>
<evidence type="ECO:0000256" key="1">
    <source>
        <dbReference type="SAM" id="SignalP"/>
    </source>
</evidence>
<dbReference type="EnsemblPlants" id="OBART09G09510.1">
    <property type="protein sequence ID" value="OBART09G09510.1"/>
    <property type="gene ID" value="OBART09G09510"/>
</dbReference>
<reference evidence="2" key="1">
    <citation type="journal article" date="2009" name="Rice">
        <title>De Novo Next Generation Sequencing of Plant Genomes.</title>
        <authorList>
            <person name="Rounsley S."/>
            <person name="Marri P.R."/>
            <person name="Yu Y."/>
            <person name="He R."/>
            <person name="Sisneros N."/>
            <person name="Goicoechea J.L."/>
            <person name="Lee S.J."/>
            <person name="Angelova A."/>
            <person name="Kudrna D."/>
            <person name="Luo M."/>
            <person name="Affourtit J."/>
            <person name="Desany B."/>
            <person name="Knight J."/>
            <person name="Niazi F."/>
            <person name="Egholm M."/>
            <person name="Wing R.A."/>
        </authorList>
    </citation>
    <scope>NUCLEOTIDE SEQUENCE [LARGE SCALE GENOMIC DNA]</scope>
    <source>
        <strain evidence="2">cv. IRGC 105608</strain>
    </source>
</reference>
<dbReference type="PaxDb" id="65489-OBART09G09510.1"/>
<feature type="chain" id="PRO_5002263847" evidence="1">
    <location>
        <begin position="20"/>
        <end position="79"/>
    </location>
</feature>
<organism evidence="2">
    <name type="scientific">Oryza barthii</name>
    <dbReference type="NCBI Taxonomy" id="65489"/>
    <lineage>
        <taxon>Eukaryota</taxon>
        <taxon>Viridiplantae</taxon>
        <taxon>Streptophyta</taxon>
        <taxon>Embryophyta</taxon>
        <taxon>Tracheophyta</taxon>
        <taxon>Spermatophyta</taxon>
        <taxon>Magnoliopsida</taxon>
        <taxon>Liliopsida</taxon>
        <taxon>Poales</taxon>
        <taxon>Poaceae</taxon>
        <taxon>BOP clade</taxon>
        <taxon>Oryzoideae</taxon>
        <taxon>Oryzeae</taxon>
        <taxon>Oryzinae</taxon>
        <taxon>Oryza</taxon>
    </lineage>
</organism>
<protein>
    <submittedName>
        <fullName evidence="2">Uncharacterized protein</fullName>
    </submittedName>
</protein>
<dbReference type="Proteomes" id="UP000026960">
    <property type="component" value="Chromosome 9"/>
</dbReference>
<dbReference type="Gramene" id="OBART09G09510.1">
    <property type="protein sequence ID" value="OBART09G09510.1"/>
    <property type="gene ID" value="OBART09G09510"/>
</dbReference>
<accession>A0A0D3H6L5</accession>
<dbReference type="AlphaFoldDB" id="A0A0D3H6L5"/>